<organism evidence="1 2">
    <name type="scientific">Nitrosomonas nitrosa</name>
    <dbReference type="NCBI Taxonomy" id="52442"/>
    <lineage>
        <taxon>Bacteria</taxon>
        <taxon>Pseudomonadati</taxon>
        <taxon>Pseudomonadota</taxon>
        <taxon>Betaproteobacteria</taxon>
        <taxon>Nitrosomonadales</taxon>
        <taxon>Nitrosomonadaceae</taxon>
        <taxon>Nitrosomonas</taxon>
    </lineage>
</organism>
<dbReference type="AlphaFoldDB" id="A0A8H8YWN9"/>
<reference evidence="1" key="1">
    <citation type="submission" date="2021-02" db="EMBL/GenBank/DDBJ databases">
        <authorList>
            <person name="Han P."/>
        </authorList>
    </citation>
    <scope>NUCLEOTIDE SEQUENCE</scope>
    <source>
        <strain evidence="1">Nitrosomonas nitrosa 18-3D</strain>
    </source>
</reference>
<dbReference type="Proteomes" id="UP000601736">
    <property type="component" value="Unassembled WGS sequence"/>
</dbReference>
<dbReference type="EMBL" id="CAJNAP010000002">
    <property type="protein sequence ID" value="CAE6489418.1"/>
    <property type="molecule type" value="Genomic_DNA"/>
</dbReference>
<sequence>MTVMGSILIVVLLCFSATNSREHDDTKGSAAKAMKPSNTVRRFIVKPHFQEQLIKFWIVCIPYSSQSA</sequence>
<name>A0A8H8YWN9_9PROT</name>
<proteinExistence type="predicted"/>
<evidence type="ECO:0000313" key="2">
    <source>
        <dbReference type="Proteomes" id="UP000601736"/>
    </source>
</evidence>
<protein>
    <submittedName>
        <fullName evidence="1">Uncharacterized protein</fullName>
    </submittedName>
</protein>
<evidence type="ECO:0000313" key="1">
    <source>
        <dbReference type="EMBL" id="CAE6489418.1"/>
    </source>
</evidence>
<comment type="caution">
    <text evidence="1">The sequence shown here is derived from an EMBL/GenBank/DDBJ whole genome shotgun (WGS) entry which is preliminary data.</text>
</comment>
<accession>A0A8H8YWN9</accession>
<gene>
    <name evidence="1" type="ORF">NMYAN_100021</name>
</gene>